<feature type="compositionally biased region" description="Acidic residues" evidence="1">
    <location>
        <begin position="1014"/>
        <end position="1026"/>
    </location>
</feature>
<name>D8PYY4_SCHCM</name>
<dbReference type="VEuPathDB" id="FungiDB:SCHCODRAFT_02745241"/>
<evidence type="ECO:0000313" key="4">
    <source>
        <dbReference type="Proteomes" id="UP000007431"/>
    </source>
</evidence>
<dbReference type="AlphaFoldDB" id="D8PYY4"/>
<feature type="compositionally biased region" description="Pro residues" evidence="1">
    <location>
        <begin position="24"/>
        <end position="35"/>
    </location>
</feature>
<accession>D8PYY4</accession>
<reference evidence="3 4" key="1">
    <citation type="journal article" date="2010" name="Nat. Biotechnol.">
        <title>Genome sequence of the model mushroom Schizophyllum commune.</title>
        <authorList>
            <person name="Ohm R.A."/>
            <person name="de Jong J.F."/>
            <person name="Lugones L.G."/>
            <person name="Aerts A."/>
            <person name="Kothe E."/>
            <person name="Stajich J.E."/>
            <person name="de Vries R.P."/>
            <person name="Record E."/>
            <person name="Levasseur A."/>
            <person name="Baker S.E."/>
            <person name="Bartholomew K.A."/>
            <person name="Coutinho P.M."/>
            <person name="Erdmann S."/>
            <person name="Fowler T.J."/>
            <person name="Gathman A.C."/>
            <person name="Lombard V."/>
            <person name="Henrissat B."/>
            <person name="Knabe N."/>
            <person name="Kuees U."/>
            <person name="Lilly W.W."/>
            <person name="Lindquist E."/>
            <person name="Lucas S."/>
            <person name="Magnuson J.K."/>
            <person name="Piumi F."/>
            <person name="Raudaskoski M."/>
            <person name="Salamov A."/>
            <person name="Schmutz J."/>
            <person name="Schwarze F.W.M.R."/>
            <person name="vanKuyk P.A."/>
            <person name="Horton J.S."/>
            <person name="Grigoriev I.V."/>
            <person name="Woesten H.A.B."/>
        </authorList>
    </citation>
    <scope>NUCLEOTIDE SEQUENCE [LARGE SCALE GENOMIC DNA]</scope>
    <source>
        <strain evidence="4">H4-8 / FGSC 9210</strain>
    </source>
</reference>
<dbReference type="eggNOG" id="ENOG502S7C8">
    <property type="taxonomic scope" value="Eukaryota"/>
</dbReference>
<feature type="compositionally biased region" description="Acidic residues" evidence="1">
    <location>
        <begin position="1034"/>
        <end position="1063"/>
    </location>
</feature>
<feature type="region of interest" description="Disordered" evidence="1">
    <location>
        <begin position="1"/>
        <end position="60"/>
    </location>
</feature>
<feature type="domain" description="DUF6589" evidence="2">
    <location>
        <begin position="462"/>
        <end position="876"/>
    </location>
</feature>
<feature type="region of interest" description="Disordered" evidence="1">
    <location>
        <begin position="957"/>
        <end position="1063"/>
    </location>
</feature>
<protein>
    <recommendedName>
        <fullName evidence="2">DUF6589 domain-containing protein</fullName>
    </recommendedName>
</protein>
<dbReference type="InterPro" id="IPR046496">
    <property type="entry name" value="DUF6589"/>
</dbReference>
<feature type="compositionally biased region" description="Low complexity" evidence="1">
    <location>
        <begin position="968"/>
        <end position="978"/>
    </location>
</feature>
<gene>
    <name evidence="3" type="ORF">SCHCODRAFT_14724</name>
</gene>
<dbReference type="EMBL" id="GL377304">
    <property type="protein sequence ID" value="EFI98776.1"/>
    <property type="molecule type" value="Genomic_DNA"/>
</dbReference>
<dbReference type="InParanoid" id="D8PYY4"/>
<dbReference type="Proteomes" id="UP000007431">
    <property type="component" value="Unassembled WGS sequence"/>
</dbReference>
<evidence type="ECO:0000259" key="2">
    <source>
        <dbReference type="Pfam" id="PF20231"/>
    </source>
</evidence>
<sequence>MADTEEQADSALSWPSDLSNRPSPAAPPSPLPDSSPPKTSSPIRPQEEEEEPIPSEPAVPFLDVFKRSVYDFDSEGASPPASRADSQDSGYYKTSPPIDLVQKGAQKNRDHNEEKRAAKAQAEAEAAAARAALAAKAKEEAINKVLDALDEHDLTFGDILVYVFGDGRDARWRWKHVYKDTAVVNSTILAMASRKNPPQARRKAEDAMVDVAARVLDYEAASITKKGVLRPPAHVDQDFVCGFELDGLPARLEPHCPSIVKVLHSIAQTRRQEVHCSQRRLEHKKFITAACTTMLLGERSQHNSWFQHVFGLYLYTQGASRQLITVLNHMSVSVSYATLAGRGGKSTMVGDVPEPAEIASRAGVAGAEGSRNQDGVPVQRRAGLGTLEKLSLAMREVSRHVAASRPFMVVYDNINMMWRVAEQIIGRRDSLESGTCATLVPLHDADPRHLATAALAKHVDEAPELNMVDVRLTPDYKSKLHEYFEFTVLRIIVRFAGGEKMKSLGELVHKHQPYTDARIPTHLSEVHPLPAEPIDESTKKGNADVITAFMEELGQPIQANNFADMVRLIAGDQLSVARSREVAAARAGNEGGAPSLRWALFMPGLFHYKMAATSGLLLAHLGKKNRDLTNPASLHAHNTILRRKPIIVTSLPPFRTGRDLIFVSLYARILHCLLLVSGKQSLADYVNDPNLDWTMLRSHAQEIVRRFADPDVASTYRRARDRHGAGEGDMVFENAVLFMRDALLLREFTDAIKAGDSGRIVHILESYVHVYRAQGRHKYAHETLHLLHNLKHVWPKEVRDIVLRNWLVNTTNRPNAFLEVDLLQEHLNYWIKNFFQAHGSNASWAWLATISPCIQILRSLANQVHKALGGKQGSRHAEPDLTNDIAELMDSLSQHQVYTPCKGRQFDEDDESSLVAESVITGMNMLTAGGKKSPLENYNAAFRTLQSSYRIRPLVGGAKEAGASQPRAGDPPSAAQAPDADEDMEDGMAVTEDEDEGASVDGDEAQSEPPELAINEDDVALYDDDGLSDRDAEGETDLDELSNADSDVESCDEEDDAPGFDDVDDAMAATDVLHAL</sequence>
<proteinExistence type="predicted"/>
<evidence type="ECO:0000313" key="3">
    <source>
        <dbReference type="EMBL" id="EFI98776.1"/>
    </source>
</evidence>
<dbReference type="OMA" id="HVWPKPL"/>
<evidence type="ECO:0000256" key="1">
    <source>
        <dbReference type="SAM" id="MobiDB-lite"/>
    </source>
</evidence>
<organism evidence="4">
    <name type="scientific">Schizophyllum commune (strain H4-8 / FGSC 9210)</name>
    <name type="common">Split gill fungus</name>
    <dbReference type="NCBI Taxonomy" id="578458"/>
    <lineage>
        <taxon>Eukaryota</taxon>
        <taxon>Fungi</taxon>
        <taxon>Dikarya</taxon>
        <taxon>Basidiomycota</taxon>
        <taxon>Agaricomycotina</taxon>
        <taxon>Agaricomycetes</taxon>
        <taxon>Agaricomycetidae</taxon>
        <taxon>Agaricales</taxon>
        <taxon>Schizophyllaceae</taxon>
        <taxon>Schizophyllum</taxon>
    </lineage>
</organism>
<dbReference type="Pfam" id="PF20231">
    <property type="entry name" value="DUF6589"/>
    <property type="match status" value="1"/>
</dbReference>
<feature type="compositionally biased region" description="Basic and acidic residues" evidence="1">
    <location>
        <begin position="107"/>
        <end position="116"/>
    </location>
</feature>
<feature type="compositionally biased region" description="Acidic residues" evidence="1">
    <location>
        <begin position="979"/>
        <end position="1006"/>
    </location>
</feature>
<keyword evidence="4" id="KW-1185">Reference proteome</keyword>
<dbReference type="HOGENOM" id="CLU_007061_3_0_1"/>
<feature type="region of interest" description="Disordered" evidence="1">
    <location>
        <begin position="72"/>
        <end position="116"/>
    </location>
</feature>